<reference evidence="3" key="1">
    <citation type="journal article" date="2019" name="Int. J. Syst. Evol. Microbiol.">
        <title>The Global Catalogue of Microorganisms (GCM) 10K type strain sequencing project: providing services to taxonomists for standard genome sequencing and annotation.</title>
        <authorList>
            <consortium name="The Broad Institute Genomics Platform"/>
            <consortium name="The Broad Institute Genome Sequencing Center for Infectious Disease"/>
            <person name="Wu L."/>
            <person name="Ma J."/>
        </authorList>
    </citation>
    <scope>NUCLEOTIDE SEQUENCE [LARGE SCALE GENOMIC DNA]</scope>
    <source>
        <strain evidence="3">CGMCC 1.12766</strain>
    </source>
</reference>
<dbReference type="EMBL" id="BMFS01000002">
    <property type="protein sequence ID" value="GGG92602.1"/>
    <property type="molecule type" value="Genomic_DNA"/>
</dbReference>
<evidence type="ECO:0000313" key="3">
    <source>
        <dbReference type="Proteomes" id="UP000648722"/>
    </source>
</evidence>
<name>A0ABQ1XH98_9PROT</name>
<proteinExistence type="predicted"/>
<gene>
    <name evidence="2" type="ORF">GCM10007420_05010</name>
</gene>
<keyword evidence="3" id="KW-1185">Reference proteome</keyword>
<organism evidence="2 3">
    <name type="scientific">Glycocaulis albus</name>
    <dbReference type="NCBI Taxonomy" id="1382801"/>
    <lineage>
        <taxon>Bacteria</taxon>
        <taxon>Pseudomonadati</taxon>
        <taxon>Pseudomonadota</taxon>
        <taxon>Alphaproteobacteria</taxon>
        <taxon>Maricaulales</taxon>
        <taxon>Maricaulaceae</taxon>
        <taxon>Glycocaulis</taxon>
    </lineage>
</organism>
<evidence type="ECO:0000313" key="2">
    <source>
        <dbReference type="EMBL" id="GGG92602.1"/>
    </source>
</evidence>
<sequence length="77" mass="8138">MDPGFPIFTGTGKPGNPVEKLGDKNRVPAPERGPGFVSATHGLADINKKPVPPNHLGKITNLSLAVAAKHTTFIENR</sequence>
<evidence type="ECO:0000256" key="1">
    <source>
        <dbReference type="SAM" id="MobiDB-lite"/>
    </source>
</evidence>
<comment type="caution">
    <text evidence="2">The sequence shown here is derived from an EMBL/GenBank/DDBJ whole genome shotgun (WGS) entry which is preliminary data.</text>
</comment>
<accession>A0ABQ1XH98</accession>
<dbReference type="Proteomes" id="UP000648722">
    <property type="component" value="Unassembled WGS sequence"/>
</dbReference>
<protein>
    <submittedName>
        <fullName evidence="2">Uncharacterized protein</fullName>
    </submittedName>
</protein>
<feature type="region of interest" description="Disordered" evidence="1">
    <location>
        <begin position="1"/>
        <end position="23"/>
    </location>
</feature>